<feature type="region of interest" description="Disordered" evidence="1">
    <location>
        <begin position="1783"/>
        <end position="1816"/>
    </location>
</feature>
<gene>
    <name evidence="4" type="ORF">GCM10009850_035990</name>
</gene>
<feature type="region of interest" description="Disordered" evidence="1">
    <location>
        <begin position="997"/>
        <end position="1050"/>
    </location>
</feature>
<keyword evidence="2" id="KW-1133">Transmembrane helix</keyword>
<feature type="compositionally biased region" description="Acidic residues" evidence="1">
    <location>
        <begin position="467"/>
        <end position="477"/>
    </location>
</feature>
<feature type="compositionally biased region" description="Low complexity" evidence="1">
    <location>
        <begin position="565"/>
        <end position="590"/>
    </location>
</feature>
<feature type="compositionally biased region" description="Polar residues" evidence="1">
    <location>
        <begin position="2387"/>
        <end position="2399"/>
    </location>
</feature>
<proteinExistence type="predicted"/>
<dbReference type="PANTHER" id="PTHR12460:SF38">
    <property type="entry name" value="KINETOPLAST-ASSOCIATED PROTEIN-LIKE PROTEIN"/>
    <property type="match status" value="1"/>
</dbReference>
<keyword evidence="2" id="KW-0472">Membrane</keyword>
<dbReference type="EMBL" id="BAAAQX010000008">
    <property type="protein sequence ID" value="GAA2208141.1"/>
    <property type="molecule type" value="Genomic_DNA"/>
</dbReference>
<feature type="compositionally biased region" description="Low complexity" evidence="1">
    <location>
        <begin position="3114"/>
        <end position="3126"/>
    </location>
</feature>
<feature type="compositionally biased region" description="Pro residues" evidence="1">
    <location>
        <begin position="3088"/>
        <end position="3102"/>
    </location>
</feature>
<dbReference type="Pfam" id="PF25547">
    <property type="entry name" value="WXG100_2"/>
    <property type="match status" value="1"/>
</dbReference>
<sequence>MAHQGDVGPRTNNSAVSAQHEVVGIDADVQPVWETEQLPDWVVRWLIPMLSAGQKWPDATESGLSSLARSYAGLSDNSVKSAEPAGTAARAIVTGWAAPATSKFVNRARDLYGADKGIAGVSRNARAFAQQASNFARDTQYSKLSINVAFWVTVIAIAIALIVAFFSAGASTALVGPYAAAARAAISRILVRLAAMAGREIGATRLARVAALSGATGRGLIVRLLASPFGKELIEEIGEEFVIDFWAQKQQIDMGTRKDLDWRQLAATGIGAGGGAGAGTVLAGPVSRVTQVVPGFTGRALTTGLTNVIASPVGSFLGNAVVYGQYQNPFTADSMMGAFMGGVGRTGSISPFNPDVVTALAHPLSTLASAHDAAARADASRAGGGPSGGPSNTPGGAPAGPDGNQPAAPATAVRAPEPVTVSSGRTSAAPAPAGAAAQGTRPGMPDVDVSTRRPASSPDQPSAGQPSDEEVDADQQPDVENRRGTTPRSDTDTAPAPQAAPSDAQAAPDAAPQPQADATPQQQPDAAPGQQADAAPGQQADAAPEPDTVPQQQPDTAPGQQADTTPGQQPDAAPDQQPTAAPDQQADTTPGQQPDAAPEPDTAPGPQPDAAPDQQPDADAALPTQADDTTATQTADLPTDPDPGTSPASNPVPTSAPAPLRARAALLEALATTFPLAVIGPNGQVIIPRSDGRHRVLSDATMTGIRRALDARATQVATQADLTVDAAALLLIAAADDGLSADTAAGFQPPSAHTSAPGTVTSQQIPGTRYVTDGGRPADLTTDEIKQGTADVRPAHFQHGVQEVEDVSWSGDLLTVRTANGTHHFRAVVGDRGQRTMAQTDVRSGTATDPHVVTFAPRIADDQLGRVWLHEITDTLQHVAADQGGRRQGVLRRMLPGAATRPAGDECVAARLNELVYLTEKWHQAQTMPGKRLLAVDIDGVLHDLRARGVTPPPPPWAAGPRTARPSLQPPRLGADPRPEQVRELAARLADAEKTLKELRDGRKNSAKEAGEQAREAAKKARQARKEQDSGAALRADTAEAEADSLRDKQGRHTRITAAYNATLHEATQARKAYERYARLLAALPNAPAPAPGELGVAALAASAANEVRQAHDRYLEALAKALPSDFSLPESMPTGRLAHLDALTDHVNEQLQRRGVAKRYTPDELENHIRADFHKVVAGDGLVLSAGWGKKAAEVRLQLTLSDLVEVLDPGVKASQVTVGMFYETGQGYTATASGGAGVSGDFSSSVLTPLLQEGTWARAAGDMFAVGVGASAGRSWSASGGGSMFEQGGSVADNRKESMLYDAAATWTVEVRTGKKGEWSPAGTVSSGGPGDTSTQRIWVWHSYADRTSRGPVTLDADKQRPKPPNQEVISMTGLEAALDALAAALGGDYTEIGTNARRDLRKFVTQEMQARFRQVLDTGLTVNLAVNGRPDVRVTATAEIVTRETRMVGGWTADALEEEVLTETATSPTRTEHGGSLEGHGSVGLNHTALNGMDVLGPAGDYHPDSVTPEVKGSKPAAQSSSSSANEVAVHPQVDKRAGISQAYRKVAMVTFTVERPGEQPQKLGPYDTELLLRQQVLDALLAGDPAPGDTVVMENGKPKLDADGNPVLRDSPRRQSVQGRRTELPQWLGDGAQQMRGAGPTDVREVEGLDGLKDEVLDQLAELGLVAKVVNGVRQYHRNDLIRAAQQMNEDEVAAHLEESPVRSGFDQMAQSGVLIPLHLHGVNATPGLYALQIVVRQDFSSRGVPKGLVNKVRTHLDIASDTSGRGINRSRTFAGGASVVKKDGPEEGHDGVTHKTGPNAGGDRTYSAGTSTSSMVNKVGMEEDGKDKLTAGLATKATIEVNLVHNGKVRPLVQPRAVNPLLMVPGDMMPRDGGPRFAGPMGKPSQQLMELSTLEHFDGGRELGDIKKIWSVLPRVLRGKVAPLVQLWPVLSRHHLAAHLFEGPVTDDLVLDPGGVAPTRLSLEVRGELGEARFLDVVDSVTGRILLALRSAGVSWGGSNNIVLGLMNSLADADDGGTTSDSGSLSLPSRSRVKALATALVAVWGTEFLGISVGRKYRFHVPVDVVVKLRAKHATPIGQDVGTWKGGRLRSHGNGLFTVPEHDALRLYAAGDLTLPLPVVADAMERFLNGTMKLHRTLAVPLVMQYVQARTAALARGEDLGLGTGHTPQKLLEALQKVADLGQTVTAATAAANAAPATTVNRLQRVLNAARALNDRLRNVVIAPQYEDGMGMSMPQAFVVNDAQGNAVNVMDEVLNAVDAAVPGAVDATPNLRRQIRTDLNGTRPQVHIDEMWSRRGFEREYDVQTGADLDSVQVVTVRVRLEHAPGADPRKAVLVDETDEDGVIIQRYRGKEASHTESYSGSYSVGLDYSDSDSQDEMKSGLSTKRTRSFSSTVNDNRMRLQRLARFQGMTTVEQDMRLVIEVETRPARVRPVPFERRLPGTASRVRSATAWIRRRRAAVTREYGVKLQRGLPSDMVRRADQDPGKATVVIDPRQVELEPGHFPEVLTEDPGRPTLYDAITRRLTKMIGHAAVAERAGALSAWLSHSGLITGLERVAGRDGDVLPHTVQPVFRNQGVDVTVKARMSDLTVVAGPYEGEKGEVDRKADAQNMSVSRGHVLPVGMSAGSGFKVLGFGYNAWAGAQSSQSAGAHQGARRERSMFETGKLYTVRVRVDYDLTFERVKRHRDGNVRPGSEVVRVPAATGGTALIALFGEELNELHARMEAGLHTPVSLDGVPTFRFHPGSGRTGLVQIMEDARVAARARGEVARVHVRESDGLHRYLVGFDGSVRSETPDGGFAEAFATLPPHILAAADEHRVDLRDVFLNSTVSGTFTEQVAGELARRNALPADPRPVWEMSDAGAAHAPAGGSTFQGTGQGPAAGTGPGAAPGAPSVTSPELPDSPFSASARPEDVPDLTVAEIRAQDVSASDFGGAVANLRWTGQNTLVIQLPGTVDQHVSVLAEDPGPGLVGRTQLRAGTAEDPHVMRIGPRVDPHVVSSVLVHEISHLAQERAAQVAGRAQGPVRNALSPLEEGTDHCLTPRLDEHAHLSRKWRGSADPQARERIAAAIDALAADIERRGHTPPPPPWQSRPPAAPPGSTGGVGASGGATSAAGMPAGATDATGLPDPATLARLRGLIDALSGVPSTPTLAEALNGDPAAPAAHNGHPAAVGPITEALNGHPAAPRTLAEALSGHPVAPRTLAEALSGARPTTADLTTAIRAEAEKAGLAEGQPGAAAKLVALARAGDLAPEHLAALRTRPTLPEVAAADAVARAAALMGARARTYGPGLLDIEIPGRPPIPVEIRPATPTRQENGRVGQENAHLLTFQVNESRTIGANERTAAATAAGALAAALGLNPEQHAAVAALHETVRQVRAATHAQRPARLGVLHDVAATVPLHLVPAPLAADLARLLADPRPGARQARWNRARTLANGTGWHPPEREEKCLCPEDGPCVCGRRKKTGTDGPRTGAGTDRQAAWA</sequence>
<feature type="region of interest" description="Disordered" evidence="1">
    <location>
        <begin position="2376"/>
        <end position="2399"/>
    </location>
</feature>
<dbReference type="InterPro" id="IPR057746">
    <property type="entry name" value="CpnT-like_N"/>
</dbReference>
<evidence type="ECO:0000313" key="4">
    <source>
        <dbReference type="EMBL" id="GAA2208141.1"/>
    </source>
</evidence>
<keyword evidence="5" id="KW-1185">Reference proteome</keyword>
<name>A0ABN3CG47_9ACTN</name>
<feature type="region of interest" description="Disordered" evidence="1">
    <location>
        <begin position="371"/>
        <end position="657"/>
    </location>
</feature>
<feature type="compositionally biased region" description="Gly residues" evidence="1">
    <location>
        <begin position="2881"/>
        <end position="2893"/>
    </location>
</feature>
<evidence type="ECO:0000313" key="5">
    <source>
        <dbReference type="Proteomes" id="UP001499843"/>
    </source>
</evidence>
<feature type="compositionally biased region" description="Low complexity" evidence="1">
    <location>
        <begin position="422"/>
        <end position="443"/>
    </location>
</feature>
<evidence type="ECO:0000259" key="3">
    <source>
        <dbReference type="Pfam" id="PF25547"/>
    </source>
</evidence>
<comment type="caution">
    <text evidence="4">The sequence shown here is derived from an EMBL/GenBank/DDBJ whole genome shotgun (WGS) entry which is preliminary data.</text>
</comment>
<organism evidence="4 5">
    <name type="scientific">Nonomuraea monospora</name>
    <dbReference type="NCBI Taxonomy" id="568818"/>
    <lineage>
        <taxon>Bacteria</taxon>
        <taxon>Bacillati</taxon>
        <taxon>Actinomycetota</taxon>
        <taxon>Actinomycetes</taxon>
        <taxon>Streptosporangiales</taxon>
        <taxon>Streptosporangiaceae</taxon>
        <taxon>Nonomuraea</taxon>
    </lineage>
</organism>
<feature type="compositionally biased region" description="Polar residues" evidence="1">
    <location>
        <begin position="549"/>
        <end position="564"/>
    </location>
</feature>
<feature type="compositionally biased region" description="Low complexity" evidence="1">
    <location>
        <begin position="610"/>
        <end position="638"/>
    </location>
</feature>
<dbReference type="PANTHER" id="PTHR12460">
    <property type="entry name" value="CYCLIN-DEPENDENT KINASE INHIBITOR-RELATED PROTEIN"/>
    <property type="match status" value="1"/>
</dbReference>
<feature type="domain" description="Outer membrane channel protein CpnT-like N-terminal" evidence="3">
    <location>
        <begin position="36"/>
        <end position="173"/>
    </location>
</feature>
<feature type="region of interest" description="Disordered" evidence="1">
    <location>
        <begin position="2867"/>
        <end position="2917"/>
    </location>
</feature>
<keyword evidence="2" id="KW-0812">Transmembrane</keyword>
<feature type="compositionally biased region" description="Polar residues" evidence="1">
    <location>
        <begin position="453"/>
        <end position="465"/>
    </location>
</feature>
<feature type="region of interest" description="Disordered" evidence="1">
    <location>
        <begin position="946"/>
        <end position="981"/>
    </location>
</feature>
<accession>A0ABN3CG47</accession>
<feature type="compositionally biased region" description="Basic and acidic residues" evidence="1">
    <location>
        <begin position="1785"/>
        <end position="1798"/>
    </location>
</feature>
<feature type="region of interest" description="Disordered" evidence="1">
    <location>
        <begin position="1502"/>
        <end position="1534"/>
    </location>
</feature>
<dbReference type="Proteomes" id="UP001499843">
    <property type="component" value="Unassembled WGS sequence"/>
</dbReference>
<feature type="compositionally biased region" description="Low complexity" evidence="1">
    <location>
        <begin position="389"/>
        <end position="401"/>
    </location>
</feature>
<dbReference type="RefSeq" id="WP_344475999.1">
    <property type="nucleotide sequence ID" value="NZ_BAAAQX010000008.1"/>
</dbReference>
<feature type="region of interest" description="Disordered" evidence="1">
    <location>
        <begin position="1601"/>
        <end position="1625"/>
    </location>
</feature>
<evidence type="ECO:0000256" key="2">
    <source>
        <dbReference type="SAM" id="Phobius"/>
    </source>
</evidence>
<feature type="transmembrane region" description="Helical" evidence="2">
    <location>
        <begin position="144"/>
        <end position="166"/>
    </location>
</feature>
<feature type="compositionally biased region" description="Low complexity" evidence="1">
    <location>
        <begin position="492"/>
        <end position="543"/>
    </location>
</feature>
<feature type="region of interest" description="Disordered" evidence="1">
    <location>
        <begin position="3464"/>
        <end position="3487"/>
    </location>
</feature>
<evidence type="ECO:0000256" key="1">
    <source>
        <dbReference type="SAM" id="MobiDB-lite"/>
    </source>
</evidence>
<reference evidence="4 5" key="1">
    <citation type="journal article" date="2019" name="Int. J. Syst. Evol. Microbiol.">
        <title>The Global Catalogue of Microorganisms (GCM) 10K type strain sequencing project: providing services to taxonomists for standard genome sequencing and annotation.</title>
        <authorList>
            <consortium name="The Broad Institute Genomics Platform"/>
            <consortium name="The Broad Institute Genome Sequencing Center for Infectious Disease"/>
            <person name="Wu L."/>
            <person name="Ma J."/>
        </authorList>
    </citation>
    <scope>NUCLEOTIDE SEQUENCE [LARGE SCALE GENOMIC DNA]</scope>
    <source>
        <strain evidence="4 5">JCM 16114</strain>
    </source>
</reference>
<feature type="region of interest" description="Disordered" evidence="1">
    <location>
        <begin position="3083"/>
        <end position="3132"/>
    </location>
</feature>
<feature type="compositionally biased region" description="Basic and acidic residues" evidence="1">
    <location>
        <begin position="997"/>
        <end position="1029"/>
    </location>
</feature>
<protein>
    <recommendedName>
        <fullName evidence="3">Outer membrane channel protein CpnT-like N-terminal domain-containing protein</fullName>
    </recommendedName>
</protein>